<dbReference type="Proteomes" id="UP000662904">
    <property type="component" value="Chromosome"/>
</dbReference>
<gene>
    <name evidence="1" type="ORF">H0A61_00952</name>
</gene>
<name>A0A8A0RM68_9FIRM</name>
<dbReference type="AlphaFoldDB" id="A0A8A0RM68"/>
<evidence type="ECO:0000313" key="1">
    <source>
        <dbReference type="EMBL" id="QSQ08619.1"/>
    </source>
</evidence>
<sequence length="351" mass="38022">MTLFDIIMKNKIKSLSIVGMAKNVGKTVTLNYLIEEAAGRGMVLGLTSAGRDGERKDVVYGTRKPGIWVHEGSLIATARKYIVKSQAGIEVIYNTEINTPMGEVIIGRVRESGEIELAGPGPSSGIKQVIDLMEEFGGQLVLVDGALDRASSAAPTVTEGTILATGAVLGHSIETIIEKTRLRVELFRLKTVDDEKVKQMAFKVIEEGKTGIITDTGLKTLNQGSVLLSGKEISSLIDESTRAVVISGAVTDRFMKDLINVPHLKDAYIIVKDGIKIFPDVMTYKQLKRKGVEFRVLDPINLLALTVNPCSPYGYNFDPDEFLERIGSAIGSVPVYDVVLGKGVNVLEARS</sequence>
<accession>A0A8A0RM68</accession>
<reference evidence="1" key="1">
    <citation type="submission" date="2020-07" db="EMBL/GenBank/DDBJ databases">
        <title>Koleobacter methoxysyntrophicus gen. nov., sp. nov., a novel anaerobic bacterium isolated from deep subsurface oil field and proposal of Koleobacterales ord. nov. in the phylum Firmicutes.</title>
        <authorList>
            <person name="Sakamoto S."/>
            <person name="Tamaki H."/>
        </authorList>
    </citation>
    <scope>NUCLEOTIDE SEQUENCE</scope>
    <source>
        <strain evidence="1">NRmbB1</strain>
    </source>
</reference>
<proteinExistence type="predicted"/>
<evidence type="ECO:0000313" key="2">
    <source>
        <dbReference type="Proteomes" id="UP000662904"/>
    </source>
</evidence>
<dbReference type="KEGG" id="kme:H0A61_00952"/>
<protein>
    <submittedName>
        <fullName evidence="1">Uncharacterized protein</fullName>
    </submittedName>
</protein>
<keyword evidence="2" id="KW-1185">Reference proteome</keyword>
<dbReference type="EMBL" id="CP059066">
    <property type="protein sequence ID" value="QSQ08619.1"/>
    <property type="molecule type" value="Genomic_DNA"/>
</dbReference>
<organism evidence="1 2">
    <name type="scientific">Koleobacter methoxysyntrophicus</name>
    <dbReference type="NCBI Taxonomy" id="2751313"/>
    <lineage>
        <taxon>Bacteria</taxon>
        <taxon>Bacillati</taxon>
        <taxon>Bacillota</taxon>
        <taxon>Clostridia</taxon>
        <taxon>Koleobacterales</taxon>
        <taxon>Koleobacteraceae</taxon>
        <taxon>Koleobacter</taxon>
    </lineage>
</organism>